<reference evidence="1" key="1">
    <citation type="submission" date="2023-09" db="UniProtKB">
        <authorList>
            <consortium name="Ensembl"/>
        </authorList>
    </citation>
    <scope>IDENTIFICATION</scope>
</reference>
<sequence>MELEVPDEAESAEAGTVTAEAAWAAESGAAAGNGAALLLSCLPLPQAFSLNPELA</sequence>
<name>A0A8C0WRQ7_CASCN</name>
<dbReference type="Ensembl" id="ENSCCNT00000020893.1">
    <property type="protein sequence ID" value="ENSCCNP00000016020.1"/>
    <property type="gene ID" value="ENSCCNG00000016363.1"/>
</dbReference>
<proteinExistence type="predicted"/>
<accession>A0A8C0WRQ7</accession>
<dbReference type="AlphaFoldDB" id="A0A8C0WRQ7"/>
<protein>
    <submittedName>
        <fullName evidence="1">Uncharacterized protein</fullName>
    </submittedName>
</protein>
<organism evidence="1">
    <name type="scientific">Castor canadensis</name>
    <name type="common">American beaver</name>
    <dbReference type="NCBI Taxonomy" id="51338"/>
    <lineage>
        <taxon>Eukaryota</taxon>
        <taxon>Metazoa</taxon>
        <taxon>Chordata</taxon>
        <taxon>Craniata</taxon>
        <taxon>Vertebrata</taxon>
        <taxon>Euteleostomi</taxon>
        <taxon>Mammalia</taxon>
        <taxon>Eutheria</taxon>
        <taxon>Euarchontoglires</taxon>
        <taxon>Glires</taxon>
        <taxon>Rodentia</taxon>
        <taxon>Castorimorpha</taxon>
        <taxon>Castoridae</taxon>
        <taxon>Castor</taxon>
    </lineage>
</organism>
<evidence type="ECO:0000313" key="1">
    <source>
        <dbReference type="Ensembl" id="ENSCCNP00000016020.1"/>
    </source>
</evidence>